<feature type="region of interest" description="Disordered" evidence="1">
    <location>
        <begin position="58"/>
        <end position="88"/>
    </location>
</feature>
<organism evidence="2 3">
    <name type="scientific">Linum trigynum</name>
    <dbReference type="NCBI Taxonomy" id="586398"/>
    <lineage>
        <taxon>Eukaryota</taxon>
        <taxon>Viridiplantae</taxon>
        <taxon>Streptophyta</taxon>
        <taxon>Embryophyta</taxon>
        <taxon>Tracheophyta</taxon>
        <taxon>Spermatophyta</taxon>
        <taxon>Magnoliopsida</taxon>
        <taxon>eudicotyledons</taxon>
        <taxon>Gunneridae</taxon>
        <taxon>Pentapetalae</taxon>
        <taxon>rosids</taxon>
        <taxon>fabids</taxon>
        <taxon>Malpighiales</taxon>
        <taxon>Linaceae</taxon>
        <taxon>Linum</taxon>
    </lineage>
</organism>
<dbReference type="AlphaFoldDB" id="A0AAV2F3R0"/>
<evidence type="ECO:0000313" key="2">
    <source>
        <dbReference type="EMBL" id="CAL1392886.1"/>
    </source>
</evidence>
<gene>
    <name evidence="2" type="ORF">LTRI10_LOCUS33501</name>
</gene>
<dbReference type="Proteomes" id="UP001497516">
    <property type="component" value="Chromosome 6"/>
</dbReference>
<keyword evidence="3" id="KW-1185">Reference proteome</keyword>
<evidence type="ECO:0000256" key="1">
    <source>
        <dbReference type="SAM" id="MobiDB-lite"/>
    </source>
</evidence>
<proteinExistence type="predicted"/>
<name>A0AAV2F3R0_9ROSI</name>
<reference evidence="2 3" key="1">
    <citation type="submission" date="2024-04" db="EMBL/GenBank/DDBJ databases">
        <authorList>
            <person name="Fracassetti M."/>
        </authorList>
    </citation>
    <scope>NUCLEOTIDE SEQUENCE [LARGE SCALE GENOMIC DNA]</scope>
</reference>
<protein>
    <submittedName>
        <fullName evidence="2">Uncharacterized protein</fullName>
    </submittedName>
</protein>
<feature type="compositionally biased region" description="Polar residues" evidence="1">
    <location>
        <begin position="58"/>
        <end position="69"/>
    </location>
</feature>
<accession>A0AAV2F3R0</accession>
<evidence type="ECO:0000313" key="3">
    <source>
        <dbReference type="Proteomes" id="UP001497516"/>
    </source>
</evidence>
<dbReference type="EMBL" id="OZ034819">
    <property type="protein sequence ID" value="CAL1392886.1"/>
    <property type="molecule type" value="Genomic_DNA"/>
</dbReference>
<sequence length="88" mass="9956">MVSRFHSEKSILRAMPNKSILNITTRKGNLLDDPTGGEVKPKGQVRVTLGTLLPIDNRSNPQVPISRQHTGIKRRNQRMQAWDPTTQK</sequence>